<accession>A0A284RNG5</accession>
<protein>
    <submittedName>
        <fullName evidence="1">Uncharacterized protein</fullName>
    </submittedName>
</protein>
<dbReference type="EMBL" id="FUEG01000012">
    <property type="protein sequence ID" value="SJL10255.1"/>
    <property type="molecule type" value="Genomic_DNA"/>
</dbReference>
<dbReference type="Proteomes" id="UP000219338">
    <property type="component" value="Unassembled WGS sequence"/>
</dbReference>
<name>A0A284RNG5_ARMOS</name>
<dbReference type="AlphaFoldDB" id="A0A284RNG5"/>
<keyword evidence="2" id="KW-1185">Reference proteome</keyword>
<proteinExistence type="predicted"/>
<organism evidence="1 2">
    <name type="scientific">Armillaria ostoyae</name>
    <name type="common">Armillaria root rot fungus</name>
    <dbReference type="NCBI Taxonomy" id="47428"/>
    <lineage>
        <taxon>Eukaryota</taxon>
        <taxon>Fungi</taxon>
        <taxon>Dikarya</taxon>
        <taxon>Basidiomycota</taxon>
        <taxon>Agaricomycotina</taxon>
        <taxon>Agaricomycetes</taxon>
        <taxon>Agaricomycetidae</taxon>
        <taxon>Agaricales</taxon>
        <taxon>Marasmiineae</taxon>
        <taxon>Physalacriaceae</taxon>
        <taxon>Armillaria</taxon>
    </lineage>
</organism>
<evidence type="ECO:0000313" key="1">
    <source>
        <dbReference type="EMBL" id="SJL10255.1"/>
    </source>
</evidence>
<reference evidence="2" key="1">
    <citation type="journal article" date="2017" name="Nat. Ecol. Evol.">
        <title>Genome expansion and lineage-specific genetic innovations in the forest pathogenic fungi Armillaria.</title>
        <authorList>
            <person name="Sipos G."/>
            <person name="Prasanna A.N."/>
            <person name="Walter M.C."/>
            <person name="O'Connor E."/>
            <person name="Balint B."/>
            <person name="Krizsan K."/>
            <person name="Kiss B."/>
            <person name="Hess J."/>
            <person name="Varga T."/>
            <person name="Slot J."/>
            <person name="Riley R."/>
            <person name="Boka B."/>
            <person name="Rigling D."/>
            <person name="Barry K."/>
            <person name="Lee J."/>
            <person name="Mihaltcheva S."/>
            <person name="LaButti K."/>
            <person name="Lipzen A."/>
            <person name="Waldron R."/>
            <person name="Moloney N.M."/>
            <person name="Sperisen C."/>
            <person name="Kredics L."/>
            <person name="Vagvoelgyi C."/>
            <person name="Patrignani A."/>
            <person name="Fitzpatrick D."/>
            <person name="Nagy I."/>
            <person name="Doyle S."/>
            <person name="Anderson J.B."/>
            <person name="Grigoriev I.V."/>
            <person name="Gueldener U."/>
            <person name="Muensterkoetter M."/>
            <person name="Nagy L.G."/>
        </authorList>
    </citation>
    <scope>NUCLEOTIDE SEQUENCE [LARGE SCALE GENOMIC DNA]</scope>
    <source>
        <strain evidence="2">C18/9</strain>
    </source>
</reference>
<evidence type="ECO:0000313" key="2">
    <source>
        <dbReference type="Proteomes" id="UP000219338"/>
    </source>
</evidence>
<sequence>MPDRVSDIKKLFIETTLAPNSGNALAHAHDILHMHSDACTSAPP</sequence>
<gene>
    <name evidence="1" type="ORF">ARMOST_13639</name>
</gene>